<name>A0A0A9EMJ4_ARUDO</name>
<organism evidence="1">
    <name type="scientific">Arundo donax</name>
    <name type="common">Giant reed</name>
    <name type="synonym">Donax arundinaceus</name>
    <dbReference type="NCBI Taxonomy" id="35708"/>
    <lineage>
        <taxon>Eukaryota</taxon>
        <taxon>Viridiplantae</taxon>
        <taxon>Streptophyta</taxon>
        <taxon>Embryophyta</taxon>
        <taxon>Tracheophyta</taxon>
        <taxon>Spermatophyta</taxon>
        <taxon>Magnoliopsida</taxon>
        <taxon>Liliopsida</taxon>
        <taxon>Poales</taxon>
        <taxon>Poaceae</taxon>
        <taxon>PACMAD clade</taxon>
        <taxon>Arundinoideae</taxon>
        <taxon>Arundineae</taxon>
        <taxon>Arundo</taxon>
    </lineage>
</organism>
<reference evidence="1" key="1">
    <citation type="submission" date="2014-09" db="EMBL/GenBank/DDBJ databases">
        <authorList>
            <person name="Magalhaes I.L.F."/>
            <person name="Oliveira U."/>
            <person name="Santos F.R."/>
            <person name="Vidigal T.H.D.A."/>
            <person name="Brescovit A.D."/>
            <person name="Santos A.J."/>
        </authorList>
    </citation>
    <scope>NUCLEOTIDE SEQUENCE</scope>
    <source>
        <tissue evidence="1">Shoot tissue taken approximately 20 cm above the soil surface</tissue>
    </source>
</reference>
<dbReference type="AlphaFoldDB" id="A0A0A9EMJ4"/>
<reference evidence="1" key="2">
    <citation type="journal article" date="2015" name="Data Brief">
        <title>Shoot transcriptome of the giant reed, Arundo donax.</title>
        <authorList>
            <person name="Barrero R.A."/>
            <person name="Guerrero F.D."/>
            <person name="Moolhuijzen P."/>
            <person name="Goolsby J.A."/>
            <person name="Tidwell J."/>
            <person name="Bellgard S.E."/>
            <person name="Bellgard M.I."/>
        </authorList>
    </citation>
    <scope>NUCLEOTIDE SEQUENCE</scope>
    <source>
        <tissue evidence="1">Shoot tissue taken approximately 20 cm above the soil surface</tissue>
    </source>
</reference>
<sequence>MDSLAKLLMFYFAPWWLLMYNLKIYSNLPIMCKLHRIADQVRQNLPDP</sequence>
<proteinExistence type="predicted"/>
<dbReference type="EMBL" id="GBRH01197687">
    <property type="protein sequence ID" value="JAE00209.1"/>
    <property type="molecule type" value="Transcribed_RNA"/>
</dbReference>
<accession>A0A0A9EMJ4</accession>
<protein>
    <submittedName>
        <fullName evidence="1">Uncharacterized protein</fullName>
    </submittedName>
</protein>
<evidence type="ECO:0000313" key="1">
    <source>
        <dbReference type="EMBL" id="JAE00209.1"/>
    </source>
</evidence>